<keyword evidence="10" id="KW-1185">Reference proteome</keyword>
<evidence type="ECO:0008006" key="11">
    <source>
        <dbReference type="Google" id="ProtNLM"/>
    </source>
</evidence>
<evidence type="ECO:0000256" key="4">
    <source>
        <dbReference type="ARBA" id="ARBA00023136"/>
    </source>
</evidence>
<dbReference type="PROSITE" id="PS51257">
    <property type="entry name" value="PROKAR_LIPOPROTEIN"/>
    <property type="match status" value="1"/>
</dbReference>
<protein>
    <recommendedName>
        <fullName evidence="11">RagB/SusD family nutrient uptake outer membrane protein</fullName>
    </recommendedName>
</protein>
<organism evidence="9 10">
    <name type="scientific">Dyadobacter arcticus</name>
    <dbReference type="NCBI Taxonomy" id="1078754"/>
    <lineage>
        <taxon>Bacteria</taxon>
        <taxon>Pseudomonadati</taxon>
        <taxon>Bacteroidota</taxon>
        <taxon>Cytophagia</taxon>
        <taxon>Cytophagales</taxon>
        <taxon>Spirosomataceae</taxon>
        <taxon>Dyadobacter</taxon>
    </lineage>
</organism>
<sequence>MKKYKILILALTICGMLASCNEQLDLPSDGRITMDQVFSDYNRTRGYLNSCYGHTPKPYMDRASFTDEAQDADDITPGSRYIVWYGGNVTSLTYKANSSDGSPWGTLYEGIRKCNVFIENIKTATVYVSEGEKASWIAQAHTLRALYYLQLIKRYGGVPIFDKPLAIDHDFSQDKRATFAEVVTFLLADCDKALSYPATREGLPWDVFDNQYGIMTRAVAYAIKSQAVTYAASPLWTDGTYTWEKATTINAEALGQCLANGYRLFDEKPAPSIAQNSYALYFFTSSNDQRATDKETIYHAGDAMQVWRYAGMPTNPGMERTGPCPTQELVDSYEMANGQAPITGYSDESRTVPVVNAASGYKETDPYVGRDPRFYASIYYNGSIRNLDQPAGKKVETFVGGAEEISDINRKHTRTGYYLRKFNNFRSGQNNDADGAIRLFRLAELFMNFAESANQSVGPDAAVQVGTLSLTARAAVNVVRARAGMPGFPAGMAKAAFETKYRNERRIEFAFEEHRFFDVRRWKILDQTDRFVTGMRITKGGTNLVYKRFKFVNRNAFSDKYLMYPIDQAEVDKVIGLSGADWQNPGWLD</sequence>
<name>A0ABX0UJB3_9BACT</name>
<dbReference type="Pfam" id="PF07980">
    <property type="entry name" value="SusD_RagB"/>
    <property type="match status" value="1"/>
</dbReference>
<dbReference type="Pfam" id="PF14322">
    <property type="entry name" value="SusD-like_3"/>
    <property type="match status" value="1"/>
</dbReference>
<evidence type="ECO:0000256" key="2">
    <source>
        <dbReference type="ARBA" id="ARBA00006275"/>
    </source>
</evidence>
<dbReference type="RefSeq" id="WP_167267147.1">
    <property type="nucleotide sequence ID" value="NZ_JAASQJ010000001.1"/>
</dbReference>
<gene>
    <name evidence="9" type="ORF">FHS68_000641</name>
</gene>
<feature type="signal peptide" evidence="6">
    <location>
        <begin position="1"/>
        <end position="24"/>
    </location>
</feature>
<evidence type="ECO:0000256" key="3">
    <source>
        <dbReference type="ARBA" id="ARBA00022729"/>
    </source>
</evidence>
<evidence type="ECO:0000256" key="1">
    <source>
        <dbReference type="ARBA" id="ARBA00004442"/>
    </source>
</evidence>
<comment type="subcellular location">
    <subcellularLocation>
        <location evidence="1">Cell outer membrane</location>
    </subcellularLocation>
</comment>
<dbReference type="InterPro" id="IPR012944">
    <property type="entry name" value="SusD_RagB_dom"/>
</dbReference>
<evidence type="ECO:0000256" key="6">
    <source>
        <dbReference type="SAM" id="SignalP"/>
    </source>
</evidence>
<keyword evidence="5" id="KW-0998">Cell outer membrane</keyword>
<feature type="chain" id="PRO_5045735585" description="RagB/SusD family nutrient uptake outer membrane protein" evidence="6">
    <location>
        <begin position="25"/>
        <end position="589"/>
    </location>
</feature>
<evidence type="ECO:0000259" key="8">
    <source>
        <dbReference type="Pfam" id="PF14322"/>
    </source>
</evidence>
<dbReference type="Gene3D" id="1.25.40.390">
    <property type="match status" value="1"/>
</dbReference>
<dbReference type="EMBL" id="JAASQJ010000001">
    <property type="protein sequence ID" value="NIJ51485.1"/>
    <property type="molecule type" value="Genomic_DNA"/>
</dbReference>
<comment type="caution">
    <text evidence="9">The sequence shown here is derived from an EMBL/GenBank/DDBJ whole genome shotgun (WGS) entry which is preliminary data.</text>
</comment>
<evidence type="ECO:0000313" key="9">
    <source>
        <dbReference type="EMBL" id="NIJ51485.1"/>
    </source>
</evidence>
<accession>A0ABX0UJB3</accession>
<dbReference type="InterPro" id="IPR011990">
    <property type="entry name" value="TPR-like_helical_dom_sf"/>
</dbReference>
<dbReference type="Proteomes" id="UP001179181">
    <property type="component" value="Unassembled WGS sequence"/>
</dbReference>
<comment type="similarity">
    <text evidence="2">Belongs to the SusD family.</text>
</comment>
<dbReference type="SUPFAM" id="SSF48452">
    <property type="entry name" value="TPR-like"/>
    <property type="match status" value="1"/>
</dbReference>
<evidence type="ECO:0000256" key="5">
    <source>
        <dbReference type="ARBA" id="ARBA00023237"/>
    </source>
</evidence>
<evidence type="ECO:0000313" key="10">
    <source>
        <dbReference type="Proteomes" id="UP001179181"/>
    </source>
</evidence>
<reference evidence="9 10" key="1">
    <citation type="submission" date="2020-03" db="EMBL/GenBank/DDBJ databases">
        <title>Genomic Encyclopedia of Type Strains, Phase IV (KMG-IV): sequencing the most valuable type-strain genomes for metagenomic binning, comparative biology and taxonomic classification.</title>
        <authorList>
            <person name="Goeker M."/>
        </authorList>
    </citation>
    <scope>NUCLEOTIDE SEQUENCE [LARGE SCALE GENOMIC DNA]</scope>
    <source>
        <strain evidence="9 10">DSM 102865</strain>
    </source>
</reference>
<keyword evidence="3 6" id="KW-0732">Signal</keyword>
<proteinExistence type="inferred from homology"/>
<feature type="domain" description="SusD-like N-terminal" evidence="8">
    <location>
        <begin position="98"/>
        <end position="194"/>
    </location>
</feature>
<feature type="domain" description="RagB/SusD" evidence="7">
    <location>
        <begin position="313"/>
        <end position="587"/>
    </location>
</feature>
<evidence type="ECO:0000259" key="7">
    <source>
        <dbReference type="Pfam" id="PF07980"/>
    </source>
</evidence>
<keyword evidence="4" id="KW-0472">Membrane</keyword>
<dbReference type="InterPro" id="IPR033985">
    <property type="entry name" value="SusD-like_N"/>
</dbReference>